<sequence>MRVSFRPIQARPFREFIVLRDAVRRTALVNMPSPSAARFCAIALDLEFRRAKRRPNRRIR</sequence>
<accession>A0A1I6QIX8</accession>
<dbReference type="STRING" id="311180.SAMN04488050_102101"/>
<dbReference type="Proteomes" id="UP000199392">
    <property type="component" value="Unassembled WGS sequence"/>
</dbReference>
<keyword evidence="2" id="KW-1185">Reference proteome</keyword>
<gene>
    <name evidence="1" type="ORF">SAMN04488050_102101</name>
</gene>
<evidence type="ECO:0000313" key="1">
    <source>
        <dbReference type="EMBL" id="SFS52315.1"/>
    </source>
</evidence>
<evidence type="ECO:0000313" key="2">
    <source>
        <dbReference type="Proteomes" id="UP000199392"/>
    </source>
</evidence>
<dbReference type="RefSeq" id="WP_092419158.1">
    <property type="nucleotide sequence ID" value="NZ_FNCL01000001.1"/>
</dbReference>
<protein>
    <submittedName>
        <fullName evidence="1">Uncharacterized protein</fullName>
    </submittedName>
</protein>
<organism evidence="1 2">
    <name type="scientific">Alloyangia pacifica</name>
    <dbReference type="NCBI Taxonomy" id="311180"/>
    <lineage>
        <taxon>Bacteria</taxon>
        <taxon>Pseudomonadati</taxon>
        <taxon>Pseudomonadota</taxon>
        <taxon>Alphaproteobacteria</taxon>
        <taxon>Rhodobacterales</taxon>
        <taxon>Roseobacteraceae</taxon>
        <taxon>Alloyangia</taxon>
    </lineage>
</organism>
<dbReference type="AlphaFoldDB" id="A0A1I6QIX8"/>
<dbReference type="OrthoDB" id="9984507at2"/>
<dbReference type="EMBL" id="FOZW01000002">
    <property type="protein sequence ID" value="SFS52315.1"/>
    <property type="molecule type" value="Genomic_DNA"/>
</dbReference>
<reference evidence="2" key="1">
    <citation type="submission" date="2016-10" db="EMBL/GenBank/DDBJ databases">
        <authorList>
            <person name="Varghese N."/>
            <person name="Submissions S."/>
        </authorList>
    </citation>
    <scope>NUCLEOTIDE SEQUENCE [LARGE SCALE GENOMIC DNA]</scope>
    <source>
        <strain evidence="2">DSM 26894</strain>
    </source>
</reference>
<proteinExistence type="predicted"/>
<name>A0A1I6QIX8_9RHOB</name>